<dbReference type="Proteomes" id="UP000591735">
    <property type="component" value="Unassembled WGS sequence"/>
</dbReference>
<evidence type="ECO:0000313" key="1">
    <source>
        <dbReference type="EMBL" id="MBB5319579.1"/>
    </source>
</evidence>
<reference evidence="1 2" key="1">
    <citation type="submission" date="2020-08" db="EMBL/GenBank/DDBJ databases">
        <title>Genomic Encyclopedia of Type Strains, Phase IV (KMG-IV): sequencing the most valuable type-strain genomes for metagenomic binning, comparative biology and taxonomic classification.</title>
        <authorList>
            <person name="Goeker M."/>
        </authorList>
    </citation>
    <scope>NUCLEOTIDE SEQUENCE [LARGE SCALE GENOMIC DNA]</scope>
    <source>
        <strain evidence="1 2">DSM 22359</strain>
    </source>
</reference>
<sequence>MHPEKSQINFPSRGHGYNGIRYSFVLEIH</sequence>
<proteinExistence type="predicted"/>
<dbReference type="AlphaFoldDB" id="A0A840U366"/>
<organism evidence="1 2">
    <name type="scientific">Marinobacter oulmenensis</name>
    <dbReference type="NCBI Taxonomy" id="643747"/>
    <lineage>
        <taxon>Bacteria</taxon>
        <taxon>Pseudomonadati</taxon>
        <taxon>Pseudomonadota</taxon>
        <taxon>Gammaproteobacteria</taxon>
        <taxon>Pseudomonadales</taxon>
        <taxon>Marinobacteraceae</taxon>
        <taxon>Marinobacter</taxon>
    </lineage>
</organism>
<comment type="caution">
    <text evidence="1">The sequence shown here is derived from an EMBL/GenBank/DDBJ whole genome shotgun (WGS) entry which is preliminary data.</text>
</comment>
<gene>
    <name evidence="1" type="ORF">HNR38_000047</name>
</gene>
<accession>A0A840U366</accession>
<keyword evidence="2" id="KW-1185">Reference proteome</keyword>
<dbReference type="EMBL" id="JACHFE010000001">
    <property type="protein sequence ID" value="MBB5319579.1"/>
    <property type="molecule type" value="Genomic_DNA"/>
</dbReference>
<protein>
    <submittedName>
        <fullName evidence="1">Uncharacterized protein</fullName>
    </submittedName>
</protein>
<name>A0A840U366_9GAMM</name>
<evidence type="ECO:0000313" key="2">
    <source>
        <dbReference type="Proteomes" id="UP000591735"/>
    </source>
</evidence>